<evidence type="ECO:0000313" key="2">
    <source>
        <dbReference type="EMBL" id="ONK54783.1"/>
    </source>
</evidence>
<keyword evidence="3" id="KW-1185">Reference proteome</keyword>
<feature type="region of interest" description="Disordered" evidence="1">
    <location>
        <begin position="86"/>
        <end position="124"/>
    </location>
</feature>
<protein>
    <submittedName>
        <fullName evidence="2">Uncharacterized protein</fullName>
    </submittedName>
</protein>
<accession>A0A1R3L592</accession>
<dbReference type="Proteomes" id="UP000243459">
    <property type="component" value="Unassembled WGS sequence"/>
</dbReference>
<sequence length="124" mass="13828">MIYRNATGISRGILVKANRTCLNATLFPPLSSGAVSRVVVGIERTPFVYRIPPVKDIRRTGKKKELALKRKSYEALQAENQRLKSQQISFRSQRGLAKSDSAAPRSSSQFILPDLNEPLSENLD</sequence>
<gene>
    <name evidence="2" type="ORF">A4U43_UnF11370</name>
</gene>
<dbReference type="AlphaFoldDB" id="A0A1R3L592"/>
<evidence type="ECO:0000313" key="3">
    <source>
        <dbReference type="Proteomes" id="UP000243459"/>
    </source>
</evidence>
<reference evidence="3" key="1">
    <citation type="journal article" date="2017" name="Nat. Commun.">
        <title>The asparagus genome sheds light on the origin and evolution of a young Y chromosome.</title>
        <authorList>
            <person name="Harkess A."/>
            <person name="Zhou J."/>
            <person name="Xu C."/>
            <person name="Bowers J.E."/>
            <person name="Van der Hulst R."/>
            <person name="Ayyampalayam S."/>
            <person name="Mercati F."/>
            <person name="Riccardi P."/>
            <person name="McKain M.R."/>
            <person name="Kakrana A."/>
            <person name="Tang H."/>
            <person name="Ray J."/>
            <person name="Groenendijk J."/>
            <person name="Arikit S."/>
            <person name="Mathioni S.M."/>
            <person name="Nakano M."/>
            <person name="Shan H."/>
            <person name="Telgmann-Rauber A."/>
            <person name="Kanno A."/>
            <person name="Yue Z."/>
            <person name="Chen H."/>
            <person name="Li W."/>
            <person name="Chen Y."/>
            <person name="Xu X."/>
            <person name="Zhang Y."/>
            <person name="Luo S."/>
            <person name="Chen H."/>
            <person name="Gao J."/>
            <person name="Mao Z."/>
            <person name="Pires J.C."/>
            <person name="Luo M."/>
            <person name="Kudrna D."/>
            <person name="Wing R.A."/>
            <person name="Meyers B.C."/>
            <person name="Yi K."/>
            <person name="Kong H."/>
            <person name="Lavrijsen P."/>
            <person name="Sunseri F."/>
            <person name="Falavigna A."/>
            <person name="Ye Y."/>
            <person name="Leebens-Mack J.H."/>
            <person name="Chen G."/>
        </authorList>
    </citation>
    <scope>NUCLEOTIDE SEQUENCE [LARGE SCALE GENOMIC DNA]</scope>
    <source>
        <strain evidence="3">cv. DH0086</strain>
    </source>
</reference>
<organism evidence="2 3">
    <name type="scientific">Asparagus officinalis</name>
    <name type="common">Garden asparagus</name>
    <dbReference type="NCBI Taxonomy" id="4686"/>
    <lineage>
        <taxon>Eukaryota</taxon>
        <taxon>Viridiplantae</taxon>
        <taxon>Streptophyta</taxon>
        <taxon>Embryophyta</taxon>
        <taxon>Tracheophyta</taxon>
        <taxon>Spermatophyta</taxon>
        <taxon>Magnoliopsida</taxon>
        <taxon>Liliopsida</taxon>
        <taxon>Asparagales</taxon>
        <taxon>Asparagaceae</taxon>
        <taxon>Asparagoideae</taxon>
        <taxon>Asparagus</taxon>
    </lineage>
</organism>
<proteinExistence type="predicted"/>
<dbReference type="EMBL" id="KV864171">
    <property type="protein sequence ID" value="ONK54783.1"/>
    <property type="molecule type" value="Genomic_DNA"/>
</dbReference>
<dbReference type="Gramene" id="ONK54783">
    <property type="protein sequence ID" value="ONK54783"/>
    <property type="gene ID" value="A4U43_UnF11370"/>
</dbReference>
<name>A0A1R3L592_ASPOF</name>
<evidence type="ECO:0000256" key="1">
    <source>
        <dbReference type="SAM" id="MobiDB-lite"/>
    </source>
</evidence>